<dbReference type="PROSITE" id="PS50089">
    <property type="entry name" value="ZF_RING_2"/>
    <property type="match status" value="1"/>
</dbReference>
<dbReference type="GO" id="GO:0008270">
    <property type="term" value="F:zinc ion binding"/>
    <property type="evidence" value="ECO:0007669"/>
    <property type="project" value="UniProtKB-KW"/>
</dbReference>
<dbReference type="Pfam" id="PF00439">
    <property type="entry name" value="Bromodomain"/>
    <property type="match status" value="1"/>
</dbReference>
<evidence type="ECO:0000313" key="34">
    <source>
        <dbReference type="Ensembl" id="ENSANIP00000013461.1"/>
    </source>
</evidence>
<comment type="cofactor">
    <cofactor evidence="1">
        <name>Mn(2+)</name>
        <dbReference type="ChEBI" id="CHEBI:29035"/>
    </cofactor>
</comment>
<keyword evidence="19" id="KW-0829">Tyrosine-protein kinase</keyword>
<evidence type="ECO:0000256" key="8">
    <source>
        <dbReference type="ARBA" id="ARBA00022741"/>
    </source>
</evidence>
<keyword evidence="4" id="KW-1017">Isopeptide bond</keyword>
<evidence type="ECO:0000256" key="9">
    <source>
        <dbReference type="ARBA" id="ARBA00022763"/>
    </source>
</evidence>
<dbReference type="InterPro" id="IPR013083">
    <property type="entry name" value="Znf_RING/FYVE/PHD"/>
</dbReference>
<evidence type="ECO:0000256" key="14">
    <source>
        <dbReference type="ARBA" id="ARBA00022843"/>
    </source>
</evidence>
<dbReference type="InterPro" id="IPR019787">
    <property type="entry name" value="Znf_PHD-finger"/>
</dbReference>
<feature type="compositionally biased region" description="Polar residues" evidence="29">
    <location>
        <begin position="966"/>
        <end position="975"/>
    </location>
</feature>
<keyword evidence="10 27" id="KW-0863">Zinc-finger</keyword>
<dbReference type="GO" id="GO:0005524">
    <property type="term" value="F:ATP binding"/>
    <property type="evidence" value="ECO:0007669"/>
    <property type="project" value="UniProtKB-KW"/>
</dbReference>
<evidence type="ECO:0000256" key="26">
    <source>
        <dbReference type="PROSITE-ProRule" id="PRU00035"/>
    </source>
</evidence>
<evidence type="ECO:0000256" key="3">
    <source>
        <dbReference type="ARBA" id="ARBA00011903"/>
    </source>
</evidence>
<keyword evidence="15" id="KW-0007">Acetylation</keyword>
<evidence type="ECO:0000256" key="24">
    <source>
        <dbReference type="ARBA" id="ARBA00069894"/>
    </source>
</evidence>
<evidence type="ECO:0000256" key="5">
    <source>
        <dbReference type="ARBA" id="ARBA00022553"/>
    </source>
</evidence>
<dbReference type="SUPFAM" id="SSF57903">
    <property type="entry name" value="FYVE/PHD zinc finger"/>
    <property type="match status" value="1"/>
</dbReference>
<evidence type="ECO:0000256" key="21">
    <source>
        <dbReference type="ARBA" id="ARBA00023242"/>
    </source>
</evidence>
<feature type="domain" description="RING-type" evidence="32">
    <location>
        <begin position="881"/>
        <end position="926"/>
    </location>
</feature>
<dbReference type="Gene3D" id="3.30.40.10">
    <property type="entry name" value="Zinc/RING finger domain, C3HC4 (zinc finger)"/>
    <property type="match status" value="1"/>
</dbReference>
<dbReference type="InterPro" id="IPR019786">
    <property type="entry name" value="Zinc_finger_PHD-type_CS"/>
</dbReference>
<dbReference type="InterPro" id="IPR018501">
    <property type="entry name" value="DDT_dom"/>
</dbReference>
<dbReference type="GO" id="GO:0090535">
    <property type="term" value="C:WICH complex"/>
    <property type="evidence" value="ECO:0007669"/>
    <property type="project" value="InterPro"/>
</dbReference>
<evidence type="ECO:0000256" key="25">
    <source>
        <dbReference type="ARBA" id="ARBA00076449"/>
    </source>
</evidence>
<feature type="compositionally biased region" description="Low complexity" evidence="29">
    <location>
        <begin position="149"/>
        <end position="163"/>
    </location>
</feature>
<name>A0A8B9MT03_9AVES</name>
<keyword evidence="9" id="KW-0227">DNA damage</keyword>
<evidence type="ECO:0000259" key="31">
    <source>
        <dbReference type="PROSITE" id="PS50016"/>
    </source>
</evidence>
<feature type="region of interest" description="Disordered" evidence="29">
    <location>
        <begin position="75"/>
        <end position="172"/>
    </location>
</feature>
<feature type="compositionally biased region" description="Acidic residues" evidence="29">
    <location>
        <begin position="1142"/>
        <end position="1151"/>
    </location>
</feature>
<feature type="compositionally biased region" description="Basic residues" evidence="29">
    <location>
        <begin position="120"/>
        <end position="133"/>
    </location>
</feature>
<feature type="domain" description="Bromo" evidence="30">
    <location>
        <begin position="1033"/>
        <end position="1103"/>
    </location>
</feature>
<feature type="region of interest" description="Disordered" evidence="29">
    <location>
        <begin position="958"/>
        <end position="997"/>
    </location>
</feature>
<protein>
    <recommendedName>
        <fullName evidence="24">Tyrosine-protein kinase BAZ1B</fullName>
        <ecNumber evidence="3">2.7.10.2</ecNumber>
    </recommendedName>
    <alternativeName>
        <fullName evidence="25">Bromodomain adjacent to zinc finger domain protein 1B</fullName>
    </alternativeName>
</protein>
<dbReference type="Pfam" id="PF00628">
    <property type="entry name" value="PHD"/>
    <property type="match status" value="1"/>
</dbReference>
<keyword evidence="5" id="KW-0597">Phosphoprotein</keyword>
<keyword evidence="11" id="KW-0418">Kinase</keyword>
<dbReference type="InterPro" id="IPR036427">
    <property type="entry name" value="Bromodomain-like_sf"/>
</dbReference>
<dbReference type="Proteomes" id="UP000694541">
    <property type="component" value="Unplaced"/>
</dbReference>
<dbReference type="CDD" id="cd15628">
    <property type="entry name" value="PHD_BAZ1B"/>
    <property type="match status" value="1"/>
</dbReference>
<comment type="subcellular location">
    <subcellularLocation>
        <location evidence="2">Nucleus</location>
    </subcellularLocation>
</comment>
<evidence type="ECO:0000256" key="20">
    <source>
        <dbReference type="ARBA" id="ARBA00023163"/>
    </source>
</evidence>
<evidence type="ECO:0000256" key="29">
    <source>
        <dbReference type="SAM" id="MobiDB-lite"/>
    </source>
</evidence>
<dbReference type="SMART" id="SM00297">
    <property type="entry name" value="BROMO"/>
    <property type="match status" value="1"/>
</dbReference>
<keyword evidence="14" id="KW-0832">Ubl conjugation</keyword>
<dbReference type="PROSITE" id="PS50827">
    <property type="entry name" value="DDT"/>
    <property type="match status" value="1"/>
</dbReference>
<evidence type="ECO:0000256" key="17">
    <source>
        <dbReference type="ARBA" id="ARBA00023054"/>
    </source>
</evidence>
<keyword evidence="18 26" id="KW-0103">Bromodomain</keyword>
<evidence type="ECO:0000256" key="2">
    <source>
        <dbReference type="ARBA" id="ARBA00004123"/>
    </source>
</evidence>
<dbReference type="InterPro" id="IPR001841">
    <property type="entry name" value="Znf_RING"/>
</dbReference>
<dbReference type="InterPro" id="IPR001487">
    <property type="entry name" value="Bromodomain"/>
</dbReference>
<evidence type="ECO:0000256" key="13">
    <source>
        <dbReference type="ARBA" id="ARBA00022840"/>
    </source>
</evidence>
<comment type="catalytic activity">
    <reaction evidence="22">
        <text>L-tyrosyl-[protein] + ATP = O-phospho-L-tyrosyl-[protein] + ADP + H(+)</text>
        <dbReference type="Rhea" id="RHEA:10596"/>
        <dbReference type="Rhea" id="RHEA-COMP:10136"/>
        <dbReference type="Rhea" id="RHEA-COMP:20101"/>
        <dbReference type="ChEBI" id="CHEBI:15378"/>
        <dbReference type="ChEBI" id="CHEBI:30616"/>
        <dbReference type="ChEBI" id="CHEBI:46858"/>
        <dbReference type="ChEBI" id="CHEBI:61978"/>
        <dbReference type="ChEBI" id="CHEBI:456216"/>
        <dbReference type="EC" id="2.7.10.2"/>
    </reaction>
</comment>
<proteinExistence type="inferred from homology"/>
<dbReference type="InterPro" id="IPR001965">
    <property type="entry name" value="Znf_PHD"/>
</dbReference>
<keyword evidence="13" id="KW-0067">ATP-binding</keyword>
<keyword evidence="20" id="KW-0804">Transcription</keyword>
<dbReference type="AlphaFoldDB" id="A0A8B9MT03"/>
<feature type="domain" description="DDT" evidence="33">
    <location>
        <begin position="302"/>
        <end position="366"/>
    </location>
</feature>
<dbReference type="GO" id="GO:0004715">
    <property type="term" value="F:non-membrane spanning protein tyrosine kinase activity"/>
    <property type="evidence" value="ECO:0007669"/>
    <property type="project" value="UniProtKB-EC"/>
</dbReference>
<evidence type="ECO:0000256" key="10">
    <source>
        <dbReference type="ARBA" id="ARBA00022771"/>
    </source>
</evidence>
<feature type="compositionally biased region" description="Basic residues" evidence="29">
    <location>
        <begin position="976"/>
        <end position="993"/>
    </location>
</feature>
<feature type="domain" description="PHD-type" evidence="31">
    <location>
        <begin position="878"/>
        <end position="928"/>
    </location>
</feature>
<keyword evidence="21" id="KW-0539">Nucleus</keyword>
<evidence type="ECO:0000259" key="30">
    <source>
        <dbReference type="PROSITE" id="PS50014"/>
    </source>
</evidence>
<keyword evidence="17 28" id="KW-0175">Coiled coil</keyword>
<reference evidence="34" key="2">
    <citation type="submission" date="2025-09" db="UniProtKB">
        <authorList>
            <consortium name="Ensembl"/>
        </authorList>
    </citation>
    <scope>IDENTIFICATION</scope>
</reference>
<dbReference type="PROSITE" id="PS50016">
    <property type="entry name" value="ZF_PHD_2"/>
    <property type="match status" value="1"/>
</dbReference>
<dbReference type="PANTHER" id="PTHR46802:SF1">
    <property type="entry name" value="TYROSINE-PROTEIN KINASE BAZ1B"/>
    <property type="match status" value="1"/>
</dbReference>
<dbReference type="FunFam" id="3.30.40.10:FF:000131">
    <property type="entry name" value="tyrosine-protein kinase BAZ1B isoform X1"/>
    <property type="match status" value="1"/>
</dbReference>
<dbReference type="InterPro" id="IPR018359">
    <property type="entry name" value="Bromodomain_CS"/>
</dbReference>
<evidence type="ECO:0000256" key="18">
    <source>
        <dbReference type="ARBA" id="ARBA00023117"/>
    </source>
</evidence>
<dbReference type="PANTHER" id="PTHR46802">
    <property type="entry name" value="TYROSINE-PROTEIN KINASE BAZ1B"/>
    <property type="match status" value="1"/>
</dbReference>
<dbReference type="FunFam" id="1.20.920.10:FF:000031">
    <property type="entry name" value="Bromodomain adjacent to zinc finger domain, 1B"/>
    <property type="match status" value="1"/>
</dbReference>
<keyword evidence="35" id="KW-1185">Reference proteome</keyword>
<dbReference type="InterPro" id="IPR047174">
    <property type="entry name" value="BAZ1B"/>
</dbReference>
<evidence type="ECO:0000256" key="23">
    <source>
        <dbReference type="ARBA" id="ARBA00061696"/>
    </source>
</evidence>
<evidence type="ECO:0000256" key="19">
    <source>
        <dbReference type="ARBA" id="ARBA00023137"/>
    </source>
</evidence>
<evidence type="ECO:0000256" key="22">
    <source>
        <dbReference type="ARBA" id="ARBA00051245"/>
    </source>
</evidence>
<dbReference type="InterPro" id="IPR011011">
    <property type="entry name" value="Znf_FYVE_PHD"/>
</dbReference>
<dbReference type="GO" id="GO:0140801">
    <property type="term" value="F:histone H2AXY142 kinase activity"/>
    <property type="evidence" value="ECO:0007669"/>
    <property type="project" value="InterPro"/>
</dbReference>
<evidence type="ECO:0000256" key="27">
    <source>
        <dbReference type="PROSITE-ProRule" id="PRU00175"/>
    </source>
</evidence>
<dbReference type="Pfam" id="PF15613">
    <property type="entry name" value="WSD"/>
    <property type="match status" value="1"/>
</dbReference>
<evidence type="ECO:0000256" key="11">
    <source>
        <dbReference type="ARBA" id="ARBA00022777"/>
    </source>
</evidence>
<dbReference type="PROSITE" id="PS00633">
    <property type="entry name" value="BROMODOMAIN_1"/>
    <property type="match status" value="1"/>
</dbReference>
<keyword evidence="7" id="KW-0479">Metal-binding</keyword>
<evidence type="ECO:0000256" key="12">
    <source>
        <dbReference type="ARBA" id="ARBA00022833"/>
    </source>
</evidence>
<accession>A0A8B9MT03</accession>
<evidence type="ECO:0000256" key="4">
    <source>
        <dbReference type="ARBA" id="ARBA00022499"/>
    </source>
</evidence>
<keyword evidence="8" id="KW-0547">Nucleotide-binding</keyword>
<dbReference type="Gene3D" id="1.20.920.10">
    <property type="entry name" value="Bromodomain-like"/>
    <property type="match status" value="1"/>
</dbReference>
<evidence type="ECO:0000256" key="16">
    <source>
        <dbReference type="ARBA" id="ARBA00023015"/>
    </source>
</evidence>
<dbReference type="GO" id="GO:0006974">
    <property type="term" value="P:DNA damage response"/>
    <property type="evidence" value="ECO:0007669"/>
    <property type="project" value="UniProtKB-KW"/>
</dbReference>
<dbReference type="SUPFAM" id="SSF47370">
    <property type="entry name" value="Bromodomain"/>
    <property type="match status" value="1"/>
</dbReference>
<keyword evidence="12" id="KW-0862">Zinc</keyword>
<dbReference type="InterPro" id="IPR028942">
    <property type="entry name" value="WHIM1_dom"/>
</dbReference>
<dbReference type="SMART" id="SM00571">
    <property type="entry name" value="DDT"/>
    <property type="match status" value="1"/>
</dbReference>
<dbReference type="EC" id="2.7.10.2" evidence="3"/>
<organism evidence="34 35">
    <name type="scientific">Accipiter nisus</name>
    <name type="common">Eurasian sparrowhawk</name>
    <dbReference type="NCBI Taxonomy" id="211598"/>
    <lineage>
        <taxon>Eukaryota</taxon>
        <taxon>Metazoa</taxon>
        <taxon>Chordata</taxon>
        <taxon>Craniata</taxon>
        <taxon>Vertebrata</taxon>
        <taxon>Euteleostomi</taxon>
        <taxon>Archelosauria</taxon>
        <taxon>Archosauria</taxon>
        <taxon>Dinosauria</taxon>
        <taxon>Saurischia</taxon>
        <taxon>Theropoda</taxon>
        <taxon>Coelurosauria</taxon>
        <taxon>Aves</taxon>
        <taxon>Neognathae</taxon>
        <taxon>Neoaves</taxon>
        <taxon>Telluraves</taxon>
        <taxon>Accipitrimorphae</taxon>
        <taxon>Accipitriformes</taxon>
        <taxon>Accipitridae</taxon>
        <taxon>Accipitrinae</taxon>
        <taxon>Accipiter</taxon>
    </lineage>
</organism>
<feature type="compositionally biased region" description="Polar residues" evidence="29">
    <location>
        <begin position="926"/>
        <end position="945"/>
    </location>
</feature>
<evidence type="ECO:0000259" key="33">
    <source>
        <dbReference type="PROSITE" id="PS50827"/>
    </source>
</evidence>
<dbReference type="PRINTS" id="PR00503">
    <property type="entry name" value="BROMODOMAIN"/>
</dbReference>
<feature type="region of interest" description="Disordered" evidence="29">
    <location>
        <begin position="1"/>
        <end position="35"/>
    </location>
</feature>
<dbReference type="PROSITE" id="PS01359">
    <property type="entry name" value="ZF_PHD_1"/>
    <property type="match status" value="1"/>
</dbReference>
<evidence type="ECO:0000256" key="6">
    <source>
        <dbReference type="ARBA" id="ARBA00022679"/>
    </source>
</evidence>
<comment type="similarity">
    <text evidence="23">Belongs to the WAL family. BAZ1B subfamily.</text>
</comment>
<evidence type="ECO:0000256" key="1">
    <source>
        <dbReference type="ARBA" id="ARBA00001936"/>
    </source>
</evidence>
<dbReference type="InterPro" id="IPR028941">
    <property type="entry name" value="WHIM2_dom"/>
</dbReference>
<evidence type="ECO:0000256" key="15">
    <source>
        <dbReference type="ARBA" id="ARBA00022990"/>
    </source>
</evidence>
<dbReference type="Ensembl" id="ENSANIT00000013937.1">
    <property type="protein sequence ID" value="ENSANIP00000013461.1"/>
    <property type="gene ID" value="ENSANIG00000009094.1"/>
</dbReference>
<dbReference type="GO" id="GO:0042393">
    <property type="term" value="F:histone binding"/>
    <property type="evidence" value="ECO:0007669"/>
    <property type="project" value="TreeGrafter"/>
</dbReference>
<feature type="region of interest" description="Disordered" evidence="29">
    <location>
        <begin position="487"/>
        <end position="523"/>
    </location>
</feature>
<dbReference type="SMART" id="SM00249">
    <property type="entry name" value="PHD"/>
    <property type="match status" value="1"/>
</dbReference>
<reference evidence="34" key="1">
    <citation type="submission" date="2025-08" db="UniProtKB">
        <authorList>
            <consortium name="Ensembl"/>
        </authorList>
    </citation>
    <scope>IDENTIFICATION</scope>
</reference>
<evidence type="ECO:0000313" key="35">
    <source>
        <dbReference type="Proteomes" id="UP000694541"/>
    </source>
</evidence>
<evidence type="ECO:0000259" key="32">
    <source>
        <dbReference type="PROSITE" id="PS50089"/>
    </source>
</evidence>
<keyword evidence="16" id="KW-0805">Transcription regulation</keyword>
<dbReference type="InterPro" id="IPR047256">
    <property type="entry name" value="BAZ1B_PHD"/>
</dbReference>
<sequence>MTLNPSSKRKSSRSPDRKPSKKSKADGSSLGQPLSPTLWCHVHLEKSIIGSPLKVKNSKNSKCPKEELEEVMKIVSPAKLGSNFRIPKRSRLGKGSNKSLDKKQRGKRVLNGQKSSGKSKSPRKGLKTPKMKMKQMTLLDMAKGTTKVSRAPRSSGGTPRSSSKPQKHLPPAALHLIAYYKENKDREDKKSALSCIISKTARLLSNEDRARLPEDLRGLVQKRYELLEHRKKWATMTEEQRKEYMKKKREKLKEKLKERAKERKEKEMKEKLEKQKRYEDQDLKGKTLPTFKLVDTPEGLPNTLFGDVAMVVEFLSCYSGLLMPDAQYPITAVSLMEALCAEKGGFLYLNRVLVILLQTLLQDEIAEDYAELGMKLSEIPLTLHSASELVRLCLRKSDVQEESEVSDNVDESKDLAAFEDNEVQDEFLEKLETSEFFELTPEEKLRILGALCHRILMTYSVQDHVEAKQQTSAELWKERLAILKEENDKKRAEKQKRKEMVAKTKENGKDESMMGRNEKKKSEMMKIEHRVEIEADDMISAVKSRRLLAIQAKKEREQQEIQMRVRMEKEAEEERIRKHKAAAEKTFQDGIAKAKLVMRRTPVGTDRNHNRYWLFSDEVPGLFIEKGWVHDSIDYRFILPHQKKEDFKKDYSSGGMIMSKLHRSVHAADLPTETTAPKQGQNLWFLCDSQKDLDELLDCLHPQGVRESQLKERLEKRYQDITHSIHLARKQNLGLKSCDGNQELLNYLRSDLIEVATRLQKGGLGYVDVTPEYEARVYSLESLKDFGECVIALQAGVVKKFLQGFMAPKQKRRKHQGEDYIAKAEEIDEDKKMAEEAKVASAMEKWKTAIREAQTFSRMHVLLGMLDACIKWDMSAENARCKVCRKKGEDDKLILCDECNKAFHLFCLRPALYEIPDGEWQCPACQPSTARRSSRGSLLSQDDQTSLKQTHGLYVSVRPRKAARGKQSTAMYSSRQGRHQRKKQSLHPARGPRQRAAPVNGADIDELVLQTKKTARRQNLELQKCEEILSKLIKYRFSWPFREPVTTEEAEDYFEVISNPMDFQTMQSKCSCGNYRSVQEFLSDIKQVFSNAERYNQNGSHVLSCLEKTEQCLIDMVHKHLPGHTYARRKRKKLSARCQGLEEQEGDSESEPLEHSRGRKRKK</sequence>
<evidence type="ECO:0000256" key="7">
    <source>
        <dbReference type="ARBA" id="ARBA00022723"/>
    </source>
</evidence>
<feature type="region of interest" description="Disordered" evidence="29">
    <location>
        <begin position="1137"/>
        <end position="1163"/>
    </location>
</feature>
<evidence type="ECO:0000256" key="28">
    <source>
        <dbReference type="SAM" id="Coils"/>
    </source>
</evidence>
<feature type="region of interest" description="Disordered" evidence="29">
    <location>
        <begin position="924"/>
        <end position="945"/>
    </location>
</feature>
<keyword evidence="6" id="KW-0808">Transferase</keyword>
<dbReference type="PROSITE" id="PS50014">
    <property type="entry name" value="BROMODOMAIN_2"/>
    <property type="match status" value="1"/>
</dbReference>
<dbReference type="Pfam" id="PF15612">
    <property type="entry name" value="WHIM1"/>
    <property type="match status" value="1"/>
</dbReference>
<feature type="coiled-coil region" evidence="28">
    <location>
        <begin position="242"/>
        <end position="281"/>
    </location>
</feature>